<dbReference type="Pfam" id="PF14169">
    <property type="entry name" value="YdjO"/>
    <property type="match status" value="1"/>
</dbReference>
<dbReference type="Proteomes" id="UP001240171">
    <property type="component" value="Unassembled WGS sequence"/>
</dbReference>
<dbReference type="RefSeq" id="WP_305023558.1">
    <property type="nucleotide sequence ID" value="NZ_JAUQTB010000003.1"/>
</dbReference>
<proteinExistence type="predicted"/>
<gene>
    <name evidence="1" type="ORF">Q5741_08015</name>
</gene>
<accession>A0ABT9CAT6</accession>
<name>A0ABT9CAT6_9BACL</name>
<reference evidence="1 2" key="1">
    <citation type="submission" date="2023-07" db="EMBL/GenBank/DDBJ databases">
        <title>Paenibacillus sp. JX-17 nov. isolated from soil.</title>
        <authorList>
            <person name="Wan Y."/>
            <person name="Liu B."/>
        </authorList>
    </citation>
    <scope>NUCLEOTIDE SEQUENCE [LARGE SCALE GENOMIC DNA]</scope>
    <source>
        <strain evidence="1 2">JX-17</strain>
    </source>
</reference>
<organism evidence="1 2">
    <name type="scientific">Paenibacillus lacisoli</name>
    <dbReference type="NCBI Taxonomy" id="3064525"/>
    <lineage>
        <taxon>Bacteria</taxon>
        <taxon>Bacillati</taxon>
        <taxon>Bacillota</taxon>
        <taxon>Bacilli</taxon>
        <taxon>Bacillales</taxon>
        <taxon>Paenibacillaceae</taxon>
        <taxon>Paenibacillus</taxon>
    </lineage>
</organism>
<dbReference type="EMBL" id="JAUQTB010000003">
    <property type="protein sequence ID" value="MDO7906362.1"/>
    <property type="molecule type" value="Genomic_DNA"/>
</dbReference>
<sequence>MYRRQVTEAIPEENTKVWSCSSDDCNGWMRSDFTFEHDPACPLCSSKMVLETRMLPLLQNTTGDFKAGKKETTATTEEK</sequence>
<dbReference type="InterPro" id="IPR025916">
    <property type="entry name" value="YdjO"/>
</dbReference>
<comment type="caution">
    <text evidence="1">The sequence shown here is derived from an EMBL/GenBank/DDBJ whole genome shotgun (WGS) entry which is preliminary data.</text>
</comment>
<evidence type="ECO:0000313" key="1">
    <source>
        <dbReference type="EMBL" id="MDO7906362.1"/>
    </source>
</evidence>
<keyword evidence="2" id="KW-1185">Reference proteome</keyword>
<evidence type="ECO:0000313" key="2">
    <source>
        <dbReference type="Proteomes" id="UP001240171"/>
    </source>
</evidence>
<protein>
    <submittedName>
        <fullName evidence="1">Cold-shock protein</fullName>
    </submittedName>
</protein>